<dbReference type="NCBIfam" id="TIGR00797">
    <property type="entry name" value="matE"/>
    <property type="match status" value="1"/>
</dbReference>
<accession>A0A9D4ZAV0</accession>
<protein>
    <recommendedName>
        <fullName evidence="6">Protein DETOXIFICATION</fullName>
    </recommendedName>
    <alternativeName>
        <fullName evidence="6">Multidrug and toxic compound extrusion protein</fullName>
    </alternativeName>
</protein>
<feature type="transmembrane region" description="Helical" evidence="6">
    <location>
        <begin position="461"/>
        <end position="482"/>
    </location>
</feature>
<dbReference type="GO" id="GO:0016020">
    <property type="term" value="C:membrane"/>
    <property type="evidence" value="ECO:0007669"/>
    <property type="project" value="UniProtKB-SubCell"/>
</dbReference>
<feature type="transmembrane region" description="Helical" evidence="6">
    <location>
        <begin position="494"/>
        <end position="514"/>
    </location>
</feature>
<comment type="subcellular location">
    <subcellularLocation>
        <location evidence="1">Membrane</location>
        <topology evidence="1">Multi-pass membrane protein</topology>
    </subcellularLocation>
</comment>
<dbReference type="Pfam" id="PF01554">
    <property type="entry name" value="MatE"/>
    <property type="match status" value="2"/>
</dbReference>
<keyword evidence="9" id="KW-1185">Reference proteome</keyword>
<comment type="caution">
    <text evidence="6">Lacks conserved residue(s) required for the propagation of feature annotation.</text>
</comment>
<name>A0A9D4ZAV0_ADICA</name>
<gene>
    <name evidence="8" type="ORF">GOP47_0017513</name>
</gene>
<evidence type="ECO:0000313" key="8">
    <source>
        <dbReference type="EMBL" id="KAI5066985.1"/>
    </source>
</evidence>
<feature type="transmembrane region" description="Helical" evidence="6">
    <location>
        <begin position="520"/>
        <end position="542"/>
    </location>
</feature>
<dbReference type="AlphaFoldDB" id="A0A9D4ZAV0"/>
<evidence type="ECO:0000256" key="1">
    <source>
        <dbReference type="ARBA" id="ARBA00004141"/>
    </source>
</evidence>
<feature type="transmembrane region" description="Helical" evidence="6">
    <location>
        <begin position="250"/>
        <end position="273"/>
    </location>
</feature>
<reference evidence="8" key="1">
    <citation type="submission" date="2021-01" db="EMBL/GenBank/DDBJ databases">
        <title>Adiantum capillus-veneris genome.</title>
        <authorList>
            <person name="Fang Y."/>
            <person name="Liao Q."/>
        </authorList>
    </citation>
    <scope>NUCLEOTIDE SEQUENCE</scope>
    <source>
        <strain evidence="8">H3</strain>
        <tissue evidence="8">Leaf</tissue>
    </source>
</reference>
<feature type="transmembrane region" description="Helical" evidence="6">
    <location>
        <begin position="423"/>
        <end position="441"/>
    </location>
</feature>
<feature type="transmembrane region" description="Helical" evidence="6">
    <location>
        <begin position="201"/>
        <end position="230"/>
    </location>
</feature>
<dbReference type="EMBL" id="JABFUD020000017">
    <property type="protein sequence ID" value="KAI5066985.1"/>
    <property type="molecule type" value="Genomic_DNA"/>
</dbReference>
<evidence type="ECO:0000256" key="3">
    <source>
        <dbReference type="ARBA" id="ARBA00022692"/>
    </source>
</evidence>
<dbReference type="OrthoDB" id="2126698at2759"/>
<evidence type="ECO:0000256" key="7">
    <source>
        <dbReference type="SAM" id="MobiDB-lite"/>
    </source>
</evidence>
<dbReference type="InterPro" id="IPR002528">
    <property type="entry name" value="MATE_fam"/>
</dbReference>
<evidence type="ECO:0000313" key="9">
    <source>
        <dbReference type="Proteomes" id="UP000886520"/>
    </source>
</evidence>
<feature type="transmembrane region" description="Helical" evidence="6">
    <location>
        <begin position="280"/>
        <end position="299"/>
    </location>
</feature>
<dbReference type="PANTHER" id="PTHR42893">
    <property type="entry name" value="PROTEIN DETOXIFICATION 44, CHLOROPLASTIC-RELATED"/>
    <property type="match status" value="1"/>
</dbReference>
<dbReference type="PANTHER" id="PTHR42893:SF46">
    <property type="entry name" value="PROTEIN DETOXIFICATION 44, CHLOROPLASTIC"/>
    <property type="match status" value="1"/>
</dbReference>
<sequence>MSYVKDLSCSIDFQSLRKRECQSKILYWRRRRRSCNTALRWYACANEQTTSKELTSPMISSSEDDQNLPSSLQDDKSQGRNLLLSFVKGATNVFKADDLGVEIAAIALPALLALTADPLASLVDTAFIGRLGSVELAAVGVSIAVFNLVSKLFNFPVLNLTTSFVAEAATELKNLDGQVPFGNPLTKESPRETIIGYERKVLPAVSTALVVGSALGVLELLILTLGSGPILDIMGVPMSSNMRAPAEQYLALRAIGAPAVVVSLAVQGVFRGFKDTKTPLYATVSGNVINIILVPFLMFSLGYGVSGAAVATVIAEYFMALFLLLKMSEKVVLLPPDLRDLDFSRFLKNGGLLLARSAAVMLSMTLATSQAARQGAIPMAAHQICMQVWLAASLLSDAIALAGQAIIAGALAKGDYDLAEKAAFRTLQMGCAFGLLLSVFLGFGLSNFPNIFTGDPRVLDFLALGIPFVAGTQPINSIAFIFDGIHFGALDFEYAAQSMIVVAFLASGFMLLAASVWGFVGIWVGLTILMALRMLAGILRIGTASGPWKFLK</sequence>
<evidence type="ECO:0000256" key="4">
    <source>
        <dbReference type="ARBA" id="ARBA00022989"/>
    </source>
</evidence>
<evidence type="ECO:0000256" key="2">
    <source>
        <dbReference type="ARBA" id="ARBA00010199"/>
    </source>
</evidence>
<comment type="similarity">
    <text evidence="2 6">Belongs to the multi antimicrobial extrusion (MATE) (TC 2.A.66.1) family.</text>
</comment>
<feature type="compositionally biased region" description="Polar residues" evidence="7">
    <location>
        <begin position="53"/>
        <end position="72"/>
    </location>
</feature>
<dbReference type="Proteomes" id="UP000886520">
    <property type="component" value="Chromosome 17"/>
</dbReference>
<proteinExistence type="inferred from homology"/>
<dbReference type="GO" id="GO:0042910">
    <property type="term" value="F:xenobiotic transmembrane transporter activity"/>
    <property type="evidence" value="ECO:0007669"/>
    <property type="project" value="InterPro"/>
</dbReference>
<dbReference type="InterPro" id="IPR044644">
    <property type="entry name" value="DinF-like"/>
</dbReference>
<feature type="transmembrane region" description="Helical" evidence="6">
    <location>
        <begin position="305"/>
        <end position="325"/>
    </location>
</feature>
<organism evidence="8 9">
    <name type="scientific">Adiantum capillus-veneris</name>
    <name type="common">Maidenhair fern</name>
    <dbReference type="NCBI Taxonomy" id="13818"/>
    <lineage>
        <taxon>Eukaryota</taxon>
        <taxon>Viridiplantae</taxon>
        <taxon>Streptophyta</taxon>
        <taxon>Embryophyta</taxon>
        <taxon>Tracheophyta</taxon>
        <taxon>Polypodiopsida</taxon>
        <taxon>Polypodiidae</taxon>
        <taxon>Polypodiales</taxon>
        <taxon>Pteridineae</taxon>
        <taxon>Pteridaceae</taxon>
        <taxon>Vittarioideae</taxon>
        <taxon>Adiantum</taxon>
    </lineage>
</organism>
<comment type="caution">
    <text evidence="8">The sequence shown here is derived from an EMBL/GenBank/DDBJ whole genome shotgun (WGS) entry which is preliminary data.</text>
</comment>
<keyword evidence="5 6" id="KW-0472">Membrane</keyword>
<dbReference type="GO" id="GO:0015297">
    <property type="term" value="F:antiporter activity"/>
    <property type="evidence" value="ECO:0007669"/>
    <property type="project" value="InterPro"/>
</dbReference>
<feature type="region of interest" description="Disordered" evidence="7">
    <location>
        <begin position="53"/>
        <end position="75"/>
    </location>
</feature>
<dbReference type="CDD" id="cd13136">
    <property type="entry name" value="MATE_DinF_like"/>
    <property type="match status" value="1"/>
</dbReference>
<evidence type="ECO:0000256" key="5">
    <source>
        <dbReference type="ARBA" id="ARBA00023136"/>
    </source>
</evidence>
<keyword evidence="3 6" id="KW-0812">Transmembrane</keyword>
<keyword evidence="4 6" id="KW-1133">Transmembrane helix</keyword>
<feature type="transmembrane region" description="Helical" evidence="6">
    <location>
        <begin position="388"/>
        <end position="411"/>
    </location>
</feature>
<evidence type="ECO:0000256" key="6">
    <source>
        <dbReference type="RuleBase" id="RU004914"/>
    </source>
</evidence>